<keyword evidence="2" id="KW-1185">Reference proteome</keyword>
<comment type="caution">
    <text evidence="1">The sequence shown here is derived from an EMBL/GenBank/DDBJ whole genome shotgun (WGS) entry which is preliminary data.</text>
</comment>
<evidence type="ECO:0000313" key="1">
    <source>
        <dbReference type="EMBL" id="PJJ65707.1"/>
    </source>
</evidence>
<organism evidence="1 2">
    <name type="scientific">Compostimonas suwonensis</name>
    <dbReference type="NCBI Taxonomy" id="1048394"/>
    <lineage>
        <taxon>Bacteria</taxon>
        <taxon>Bacillati</taxon>
        <taxon>Actinomycetota</taxon>
        <taxon>Actinomycetes</taxon>
        <taxon>Micrococcales</taxon>
        <taxon>Microbacteriaceae</taxon>
        <taxon>Compostimonas</taxon>
    </lineage>
</organism>
<dbReference type="RefSeq" id="WP_157802787.1">
    <property type="nucleotide sequence ID" value="NZ_PGFB01000001.1"/>
</dbReference>
<sequence length="121" mass="12571">MPRELVIVSERPIEVADQVLAAVAVDPALGIRTVFDGGGTQITDAAGETILTVLRTDGVDVLSVAEALLESPLAPGEVFWTEAYLPLTAGAQAGLEVAAYLADAVAGRIIVRGETYDAVEH</sequence>
<proteinExistence type="predicted"/>
<protein>
    <submittedName>
        <fullName evidence="1">Uncharacterized protein</fullName>
    </submittedName>
</protein>
<dbReference type="AlphaFoldDB" id="A0A2M9C5F2"/>
<dbReference type="EMBL" id="PGFB01000001">
    <property type="protein sequence ID" value="PJJ65707.1"/>
    <property type="molecule type" value="Genomic_DNA"/>
</dbReference>
<accession>A0A2M9C5F2</accession>
<dbReference type="Proteomes" id="UP000230161">
    <property type="component" value="Unassembled WGS sequence"/>
</dbReference>
<gene>
    <name evidence="1" type="ORF">CLV54_0744</name>
</gene>
<dbReference type="OrthoDB" id="5116660at2"/>
<reference evidence="1 2" key="1">
    <citation type="submission" date="2017-11" db="EMBL/GenBank/DDBJ databases">
        <title>Genomic Encyclopedia of Archaeal and Bacterial Type Strains, Phase II (KMG-II): From Individual Species to Whole Genera.</title>
        <authorList>
            <person name="Goeker M."/>
        </authorList>
    </citation>
    <scope>NUCLEOTIDE SEQUENCE [LARGE SCALE GENOMIC DNA]</scope>
    <source>
        <strain evidence="1 2">DSM 25625</strain>
    </source>
</reference>
<evidence type="ECO:0000313" key="2">
    <source>
        <dbReference type="Proteomes" id="UP000230161"/>
    </source>
</evidence>
<name>A0A2M9C5F2_9MICO</name>